<dbReference type="AlphaFoldDB" id="A0A8T2SHL9"/>
<dbReference type="Pfam" id="PF02458">
    <property type="entry name" value="Transferase"/>
    <property type="match status" value="2"/>
</dbReference>
<dbReference type="InterPro" id="IPR051283">
    <property type="entry name" value="Sec_Metabolite_Acyltrans"/>
</dbReference>
<dbReference type="InterPro" id="IPR023213">
    <property type="entry name" value="CAT-like_dom_sf"/>
</dbReference>
<keyword evidence="3" id="KW-1185">Reference proteome</keyword>
<proteinExistence type="predicted"/>
<dbReference type="Proteomes" id="UP000825935">
    <property type="component" value="Chromosome 20"/>
</dbReference>
<evidence type="ECO:0000313" key="2">
    <source>
        <dbReference type="EMBL" id="KAH7331268.1"/>
    </source>
</evidence>
<dbReference type="Gene3D" id="3.30.559.10">
    <property type="entry name" value="Chloramphenicol acetyltransferase-like domain"/>
    <property type="match status" value="2"/>
</dbReference>
<dbReference type="GO" id="GO:0016740">
    <property type="term" value="F:transferase activity"/>
    <property type="evidence" value="ECO:0007669"/>
    <property type="project" value="UniProtKB-KW"/>
</dbReference>
<sequence length="500" mass="56010">MAFSSATDSWKPDDVETMLELLQTSLVKPIKPTKRHIMYLSGVDNMLGYLPPNRTILFYREEKTSSSAVADLQIALSSLLVSYYPLAGRIILGDDGRHALDCNDEGVELTEARCDMEFAELQRDNFNMHPVFRRLVPMDDATVSNHPHDPIVSIQVSLLHTSVSVRHGCSASRYMQFFTVLESMTFTLQVTGFRGGLTVGFAVLHSVGDGYSVWNFIKALSEVCRDQPLSLHPLHARMLLKPEVFKNGAIFTKEECRSADEDVPQLGVQLSSEEQDNNIEPLKQVVIHFSSTMLSVLRKLGVPQGSDSEPGILVSILGAYLWRRLVIAQRLGEKSTTEFRVSMDIRSRMIPPLTPSFFGNAVVGFPLTLTVGELINGDLSQLASSIRCKLKEAEDDHIKELLIARHDFHLSKYQPTRRKVIVRNASRFPVYDAGDFGWGKPETVRPPWEEMEGHMTWYPGKEPKSIDVIVAMAESTYTNFFSTDLYVGDPLSSFPLCTSS</sequence>
<evidence type="ECO:0000256" key="1">
    <source>
        <dbReference type="ARBA" id="ARBA00022679"/>
    </source>
</evidence>
<gene>
    <name evidence="2" type="ORF">KP509_20G023300</name>
</gene>
<dbReference type="PANTHER" id="PTHR31896:SF64">
    <property type="entry name" value="TRICHOTHECENE 3-O-ACETYLTRANSFERASE"/>
    <property type="match status" value="1"/>
</dbReference>
<keyword evidence="1" id="KW-0808">Transferase</keyword>
<organism evidence="2 3">
    <name type="scientific">Ceratopteris richardii</name>
    <name type="common">Triangle waterfern</name>
    <dbReference type="NCBI Taxonomy" id="49495"/>
    <lineage>
        <taxon>Eukaryota</taxon>
        <taxon>Viridiplantae</taxon>
        <taxon>Streptophyta</taxon>
        <taxon>Embryophyta</taxon>
        <taxon>Tracheophyta</taxon>
        <taxon>Polypodiopsida</taxon>
        <taxon>Polypodiidae</taxon>
        <taxon>Polypodiales</taxon>
        <taxon>Pteridineae</taxon>
        <taxon>Pteridaceae</taxon>
        <taxon>Parkerioideae</taxon>
        <taxon>Ceratopteris</taxon>
    </lineage>
</organism>
<dbReference type="EMBL" id="CM035425">
    <property type="protein sequence ID" value="KAH7331268.1"/>
    <property type="molecule type" value="Genomic_DNA"/>
</dbReference>
<comment type="caution">
    <text evidence="2">The sequence shown here is derived from an EMBL/GenBank/DDBJ whole genome shotgun (WGS) entry which is preliminary data.</text>
</comment>
<evidence type="ECO:0000313" key="3">
    <source>
        <dbReference type="Proteomes" id="UP000825935"/>
    </source>
</evidence>
<name>A0A8T2SHL9_CERRI</name>
<reference evidence="2" key="1">
    <citation type="submission" date="2021-08" db="EMBL/GenBank/DDBJ databases">
        <title>WGS assembly of Ceratopteris richardii.</title>
        <authorList>
            <person name="Marchant D.B."/>
            <person name="Chen G."/>
            <person name="Jenkins J."/>
            <person name="Shu S."/>
            <person name="Leebens-Mack J."/>
            <person name="Grimwood J."/>
            <person name="Schmutz J."/>
            <person name="Soltis P."/>
            <person name="Soltis D."/>
            <person name="Chen Z.-H."/>
        </authorList>
    </citation>
    <scope>NUCLEOTIDE SEQUENCE</scope>
    <source>
        <strain evidence="2">Whitten #5841</strain>
        <tissue evidence="2">Leaf</tissue>
    </source>
</reference>
<dbReference type="PANTHER" id="PTHR31896">
    <property type="entry name" value="FAMILY REGULATORY PROTEIN, PUTATIVE (AFU_ORTHOLOGUE AFUA_3G14730)-RELATED"/>
    <property type="match status" value="1"/>
</dbReference>
<dbReference type="OrthoDB" id="1862401at2759"/>
<protein>
    <submittedName>
        <fullName evidence="2">Uncharacterized protein</fullName>
    </submittedName>
</protein>
<accession>A0A8T2SHL9</accession>